<gene>
    <name evidence="7" type="ORF">EPI10_022679</name>
</gene>
<dbReference type="InterPro" id="IPR045073">
    <property type="entry name" value="Omega/Tau-like"/>
</dbReference>
<dbReference type="GO" id="GO:0006749">
    <property type="term" value="P:glutathione metabolic process"/>
    <property type="evidence" value="ECO:0007669"/>
    <property type="project" value="InterPro"/>
</dbReference>
<comment type="caution">
    <text evidence="7">The sequence shown here is derived from an EMBL/GenBank/DDBJ whole genome shotgun (WGS) entry which is preliminary data.</text>
</comment>
<dbReference type="SUPFAM" id="SSF47616">
    <property type="entry name" value="GST C-terminal domain-like"/>
    <property type="match status" value="1"/>
</dbReference>
<evidence type="ECO:0000256" key="3">
    <source>
        <dbReference type="ARBA" id="ARBA00025743"/>
    </source>
</evidence>
<evidence type="ECO:0000313" key="8">
    <source>
        <dbReference type="Proteomes" id="UP000325315"/>
    </source>
</evidence>
<dbReference type="PANTHER" id="PTHR11260">
    <property type="entry name" value="GLUTATHIONE S-TRANSFERASE, GST, SUPERFAMILY, GST DOMAIN CONTAINING"/>
    <property type="match status" value="1"/>
</dbReference>
<dbReference type="OrthoDB" id="202840at2759"/>
<dbReference type="Pfam" id="PF13409">
    <property type="entry name" value="GST_N_2"/>
    <property type="match status" value="1"/>
</dbReference>
<proteinExistence type="inferred from homology"/>
<dbReference type="Gene3D" id="3.40.30.10">
    <property type="entry name" value="Glutaredoxin"/>
    <property type="match status" value="1"/>
</dbReference>
<dbReference type="CDD" id="cd03185">
    <property type="entry name" value="GST_C_Tau"/>
    <property type="match status" value="1"/>
</dbReference>
<keyword evidence="8" id="KW-1185">Reference proteome</keyword>
<comment type="similarity">
    <text evidence="3">Belongs to the GST superfamily. Tau family.</text>
</comment>
<organism evidence="7 8">
    <name type="scientific">Gossypium australe</name>
    <dbReference type="NCBI Taxonomy" id="47621"/>
    <lineage>
        <taxon>Eukaryota</taxon>
        <taxon>Viridiplantae</taxon>
        <taxon>Streptophyta</taxon>
        <taxon>Embryophyta</taxon>
        <taxon>Tracheophyta</taxon>
        <taxon>Spermatophyta</taxon>
        <taxon>Magnoliopsida</taxon>
        <taxon>eudicotyledons</taxon>
        <taxon>Gunneridae</taxon>
        <taxon>Pentapetalae</taxon>
        <taxon>rosids</taxon>
        <taxon>malvids</taxon>
        <taxon>Malvales</taxon>
        <taxon>Malvaceae</taxon>
        <taxon>Malvoideae</taxon>
        <taxon>Gossypium</taxon>
    </lineage>
</organism>
<accession>A0A5B6VSG8</accession>
<evidence type="ECO:0000313" key="7">
    <source>
        <dbReference type="EMBL" id="KAA3472176.1"/>
    </source>
</evidence>
<evidence type="ECO:0000256" key="4">
    <source>
        <dbReference type="ARBA" id="ARBA00047960"/>
    </source>
</evidence>
<name>A0A5B6VSG8_9ROSI</name>
<evidence type="ECO:0000256" key="2">
    <source>
        <dbReference type="ARBA" id="ARBA00022679"/>
    </source>
</evidence>
<dbReference type="PROSITE" id="PS50404">
    <property type="entry name" value="GST_NTER"/>
    <property type="match status" value="1"/>
</dbReference>
<dbReference type="EMBL" id="SMMG02000005">
    <property type="protein sequence ID" value="KAA3472176.1"/>
    <property type="molecule type" value="Genomic_DNA"/>
</dbReference>
<keyword evidence="5" id="KW-0963">Cytoplasm</keyword>
<dbReference type="InterPro" id="IPR045074">
    <property type="entry name" value="GST_C_Tau"/>
</dbReference>
<dbReference type="SFLD" id="SFLDG01152">
    <property type="entry name" value="Main.3:_Omega-_and_Tau-like"/>
    <property type="match status" value="1"/>
</dbReference>
<dbReference type="GO" id="GO:0009407">
    <property type="term" value="P:toxin catabolic process"/>
    <property type="evidence" value="ECO:0007669"/>
    <property type="project" value="UniProtKB-ARBA"/>
</dbReference>
<dbReference type="PANTHER" id="PTHR11260:SF676">
    <property type="entry name" value="GLUTATHIONE S-TRANSFERASE U8"/>
    <property type="match status" value="1"/>
</dbReference>
<dbReference type="SUPFAM" id="SSF52833">
    <property type="entry name" value="Thioredoxin-like"/>
    <property type="match status" value="1"/>
</dbReference>
<dbReference type="InterPro" id="IPR004045">
    <property type="entry name" value="Glutathione_S-Trfase_N"/>
</dbReference>
<feature type="domain" description="GST N-terminal" evidence="6">
    <location>
        <begin position="8"/>
        <end position="90"/>
    </location>
</feature>
<dbReference type="AlphaFoldDB" id="A0A5B6VSG8"/>
<dbReference type="InterPro" id="IPR036282">
    <property type="entry name" value="Glutathione-S-Trfase_C_sf"/>
</dbReference>
<dbReference type="EC" id="2.5.1.18" evidence="5"/>
<dbReference type="CDD" id="cd03058">
    <property type="entry name" value="GST_N_Tau"/>
    <property type="match status" value="1"/>
</dbReference>
<dbReference type="GO" id="GO:0005829">
    <property type="term" value="C:cytosol"/>
    <property type="evidence" value="ECO:0007669"/>
    <property type="project" value="UniProtKB-SubCell"/>
</dbReference>
<keyword evidence="1" id="KW-0216">Detoxification</keyword>
<dbReference type="GO" id="GO:0004364">
    <property type="term" value="F:glutathione transferase activity"/>
    <property type="evidence" value="ECO:0007669"/>
    <property type="project" value="UniProtKB-UniRule"/>
</dbReference>
<evidence type="ECO:0000259" key="6">
    <source>
        <dbReference type="PROSITE" id="PS50404"/>
    </source>
</evidence>
<sequence>MGGQGNGKEVKLLGTWFSPYAQRVAWMLKLKGIDYEWVEQGFRDPKNRSQLLLKYNPVMKTVPVLVHHGRPVLESLIILEYIDETWKNNPILPSDPYERAMVRFWANLIDQKVQITTLCSLSHKFGNRITKILSKLLSLTDKKQMEEEMKQVSNTIEILDRELKAKGNKFFGGIITYWTEEGLGINIFDSQNYPFIAQWKTNLLEFIQQCLPPKQRLLRFYRKYRQSKL</sequence>
<evidence type="ECO:0000256" key="5">
    <source>
        <dbReference type="RuleBase" id="RU369102"/>
    </source>
</evidence>
<protein>
    <recommendedName>
        <fullName evidence="5">Glutathione S-transferase</fullName>
        <ecNumber evidence="5">2.5.1.18</ecNumber>
    </recommendedName>
</protein>
<evidence type="ECO:0000256" key="1">
    <source>
        <dbReference type="ARBA" id="ARBA00022575"/>
    </source>
</evidence>
<keyword evidence="2 5" id="KW-0808">Transferase</keyword>
<comment type="function">
    <text evidence="5">Is involved in the conjugation of reduced glutathione to a wide number of exogenous and endogenous hydrophobic electrophiles.</text>
</comment>
<dbReference type="FunFam" id="3.40.30.10:FF:000044">
    <property type="entry name" value="Glutathione S-transferase GSTU6"/>
    <property type="match status" value="1"/>
</dbReference>
<dbReference type="InterPro" id="IPR040079">
    <property type="entry name" value="Glutathione_S-Trfase"/>
</dbReference>
<dbReference type="SFLD" id="SFLDS00019">
    <property type="entry name" value="Glutathione_Transferase_(cytos"/>
    <property type="match status" value="1"/>
</dbReference>
<dbReference type="InterPro" id="IPR036249">
    <property type="entry name" value="Thioredoxin-like_sf"/>
</dbReference>
<dbReference type="Gene3D" id="1.20.1050.10">
    <property type="match status" value="1"/>
</dbReference>
<reference evidence="8" key="1">
    <citation type="journal article" date="2019" name="Plant Biotechnol. J.">
        <title>Genome sequencing of the Australian wild diploid species Gossypium australe highlights disease resistance and delayed gland morphogenesis.</title>
        <authorList>
            <person name="Cai Y."/>
            <person name="Cai X."/>
            <person name="Wang Q."/>
            <person name="Wang P."/>
            <person name="Zhang Y."/>
            <person name="Cai C."/>
            <person name="Xu Y."/>
            <person name="Wang K."/>
            <person name="Zhou Z."/>
            <person name="Wang C."/>
            <person name="Geng S."/>
            <person name="Li B."/>
            <person name="Dong Q."/>
            <person name="Hou Y."/>
            <person name="Wang H."/>
            <person name="Ai P."/>
            <person name="Liu Z."/>
            <person name="Yi F."/>
            <person name="Sun M."/>
            <person name="An G."/>
            <person name="Cheng J."/>
            <person name="Zhang Y."/>
            <person name="Shi Q."/>
            <person name="Xie Y."/>
            <person name="Shi X."/>
            <person name="Chang Y."/>
            <person name="Huang F."/>
            <person name="Chen Y."/>
            <person name="Hong S."/>
            <person name="Mi L."/>
            <person name="Sun Q."/>
            <person name="Zhang L."/>
            <person name="Zhou B."/>
            <person name="Peng R."/>
            <person name="Zhang X."/>
            <person name="Liu F."/>
        </authorList>
    </citation>
    <scope>NUCLEOTIDE SEQUENCE [LARGE SCALE GENOMIC DNA]</scope>
    <source>
        <strain evidence="8">cv. PA1801</strain>
    </source>
</reference>
<dbReference type="SFLD" id="SFLDG00358">
    <property type="entry name" value="Main_(cytGST)"/>
    <property type="match status" value="1"/>
</dbReference>
<dbReference type="Proteomes" id="UP000325315">
    <property type="component" value="Unassembled WGS sequence"/>
</dbReference>
<comment type="subcellular location">
    <subcellularLocation>
        <location evidence="5">Cytoplasm</location>
        <location evidence="5">Cytosol</location>
    </subcellularLocation>
</comment>
<comment type="catalytic activity">
    <reaction evidence="4 5">
        <text>RX + glutathione = an S-substituted glutathione + a halide anion + H(+)</text>
        <dbReference type="Rhea" id="RHEA:16437"/>
        <dbReference type="ChEBI" id="CHEBI:15378"/>
        <dbReference type="ChEBI" id="CHEBI:16042"/>
        <dbReference type="ChEBI" id="CHEBI:17792"/>
        <dbReference type="ChEBI" id="CHEBI:57925"/>
        <dbReference type="ChEBI" id="CHEBI:90779"/>
        <dbReference type="EC" id="2.5.1.18"/>
    </reaction>
</comment>